<dbReference type="SMART" id="SM00360">
    <property type="entry name" value="RRM"/>
    <property type="match status" value="1"/>
</dbReference>
<dbReference type="InterPro" id="IPR008111">
    <property type="entry name" value="RNA-bd_8"/>
</dbReference>
<evidence type="ECO:0000256" key="6">
    <source>
        <dbReference type="PROSITE-ProRule" id="PRU00176"/>
    </source>
</evidence>
<evidence type="ECO:0000256" key="4">
    <source>
        <dbReference type="ARBA" id="ARBA00022884"/>
    </source>
</evidence>
<feature type="domain" description="RRM" evidence="8">
    <location>
        <begin position="46"/>
        <end position="124"/>
    </location>
</feature>
<sequence length="192" mass="20340">MTDTAEMEIDDAPLAEEPLEESGASRSDSAPKTDAGAFAVRSIEGWIVLVTNVHEEASEEDLQERFGEYGDIQNLHLNLDRRTGYVKGYALIEYSTLDEAREAIAQTNNTKLLEQTIHVDFAFVRPPPGHNNANRGGGGSGGSNRRGGGSGGGDRAGAGGRGGRRSMSPEAAKEGDADEPATAPRSLEDRIG</sequence>
<keyword evidence="5" id="KW-0539">Nucleus</keyword>
<gene>
    <name evidence="9" type="ORF">Q9L58_009914</name>
</gene>
<keyword evidence="10" id="KW-1185">Reference proteome</keyword>
<dbReference type="PROSITE" id="PS50102">
    <property type="entry name" value="RRM"/>
    <property type="match status" value="1"/>
</dbReference>
<evidence type="ECO:0000313" key="9">
    <source>
        <dbReference type="EMBL" id="KAL0631217.1"/>
    </source>
</evidence>
<protein>
    <recommendedName>
        <fullName evidence="8">RRM domain-containing protein</fullName>
    </recommendedName>
</protein>
<dbReference type="EMBL" id="JBBBZM010000280">
    <property type="protein sequence ID" value="KAL0631217.1"/>
    <property type="molecule type" value="Genomic_DNA"/>
</dbReference>
<dbReference type="Proteomes" id="UP001447188">
    <property type="component" value="Unassembled WGS sequence"/>
</dbReference>
<dbReference type="InterPro" id="IPR000504">
    <property type="entry name" value="RRM_dom"/>
</dbReference>
<name>A0ABR3G5I6_9PEZI</name>
<dbReference type="InterPro" id="IPR035979">
    <property type="entry name" value="RBD_domain_sf"/>
</dbReference>
<dbReference type="Pfam" id="PF00076">
    <property type="entry name" value="RRM_1"/>
    <property type="match status" value="1"/>
</dbReference>
<evidence type="ECO:0000256" key="7">
    <source>
        <dbReference type="SAM" id="MobiDB-lite"/>
    </source>
</evidence>
<evidence type="ECO:0000259" key="8">
    <source>
        <dbReference type="PROSITE" id="PS50102"/>
    </source>
</evidence>
<keyword evidence="3" id="KW-0963">Cytoplasm</keyword>
<evidence type="ECO:0000256" key="1">
    <source>
        <dbReference type="ARBA" id="ARBA00004123"/>
    </source>
</evidence>
<evidence type="ECO:0000256" key="2">
    <source>
        <dbReference type="ARBA" id="ARBA00004496"/>
    </source>
</evidence>
<dbReference type="Gene3D" id="3.30.70.330">
    <property type="match status" value="1"/>
</dbReference>
<dbReference type="InterPro" id="IPR033744">
    <property type="entry name" value="RRM_RBM8"/>
</dbReference>
<evidence type="ECO:0000256" key="5">
    <source>
        <dbReference type="ARBA" id="ARBA00023242"/>
    </source>
</evidence>
<feature type="region of interest" description="Disordered" evidence="7">
    <location>
        <begin position="1"/>
        <end position="33"/>
    </location>
</feature>
<comment type="subcellular location">
    <subcellularLocation>
        <location evidence="2">Cytoplasm</location>
    </subcellularLocation>
    <subcellularLocation>
        <location evidence="1">Nucleus</location>
    </subcellularLocation>
</comment>
<accession>A0ABR3G5I6</accession>
<dbReference type="PANTHER" id="PTHR45894">
    <property type="entry name" value="RNA-BINDING PROTEIN 8A"/>
    <property type="match status" value="1"/>
</dbReference>
<reference evidence="9 10" key="1">
    <citation type="submission" date="2024-02" db="EMBL/GenBank/DDBJ databases">
        <title>Discinaceae phylogenomics.</title>
        <authorList>
            <person name="Dirks A.C."/>
            <person name="James T.Y."/>
        </authorList>
    </citation>
    <scope>NUCLEOTIDE SEQUENCE [LARGE SCALE GENOMIC DNA]</scope>
    <source>
        <strain evidence="9 10">ACD0624</strain>
    </source>
</reference>
<dbReference type="SUPFAM" id="SSF54928">
    <property type="entry name" value="RNA-binding domain, RBD"/>
    <property type="match status" value="1"/>
</dbReference>
<proteinExistence type="predicted"/>
<dbReference type="CDD" id="cd12324">
    <property type="entry name" value="RRM_RBM8"/>
    <property type="match status" value="1"/>
</dbReference>
<evidence type="ECO:0000256" key="3">
    <source>
        <dbReference type="ARBA" id="ARBA00022490"/>
    </source>
</evidence>
<organism evidence="9 10">
    <name type="scientific">Discina gigas</name>
    <dbReference type="NCBI Taxonomy" id="1032678"/>
    <lineage>
        <taxon>Eukaryota</taxon>
        <taxon>Fungi</taxon>
        <taxon>Dikarya</taxon>
        <taxon>Ascomycota</taxon>
        <taxon>Pezizomycotina</taxon>
        <taxon>Pezizomycetes</taxon>
        <taxon>Pezizales</taxon>
        <taxon>Discinaceae</taxon>
        <taxon>Discina</taxon>
    </lineage>
</organism>
<feature type="compositionally biased region" description="Acidic residues" evidence="7">
    <location>
        <begin position="1"/>
        <end position="20"/>
    </location>
</feature>
<feature type="region of interest" description="Disordered" evidence="7">
    <location>
        <begin position="123"/>
        <end position="192"/>
    </location>
</feature>
<keyword evidence="4 6" id="KW-0694">RNA-binding</keyword>
<dbReference type="PRINTS" id="PR01738">
    <property type="entry name" value="RNABINDINGM8"/>
</dbReference>
<comment type="caution">
    <text evidence="9">The sequence shown here is derived from an EMBL/GenBank/DDBJ whole genome shotgun (WGS) entry which is preliminary data.</text>
</comment>
<dbReference type="InterPro" id="IPR012677">
    <property type="entry name" value="Nucleotide-bd_a/b_plait_sf"/>
</dbReference>
<feature type="compositionally biased region" description="Gly residues" evidence="7">
    <location>
        <begin position="135"/>
        <end position="161"/>
    </location>
</feature>
<evidence type="ECO:0000313" key="10">
    <source>
        <dbReference type="Proteomes" id="UP001447188"/>
    </source>
</evidence>